<name>A0A5K7ZSG9_9BACT</name>
<feature type="coiled-coil region" evidence="1">
    <location>
        <begin position="9"/>
        <end position="58"/>
    </location>
</feature>
<organism evidence="2 3">
    <name type="scientific">Desulfosarcina ovata subsp. sediminis</name>
    <dbReference type="NCBI Taxonomy" id="885957"/>
    <lineage>
        <taxon>Bacteria</taxon>
        <taxon>Pseudomonadati</taxon>
        <taxon>Thermodesulfobacteriota</taxon>
        <taxon>Desulfobacteria</taxon>
        <taxon>Desulfobacterales</taxon>
        <taxon>Desulfosarcinaceae</taxon>
        <taxon>Desulfosarcina</taxon>
    </lineage>
</organism>
<dbReference type="EMBL" id="AP021876">
    <property type="protein sequence ID" value="BBO83156.1"/>
    <property type="molecule type" value="Genomic_DNA"/>
</dbReference>
<gene>
    <name evidence="2" type="ORF">DSCO28_37220</name>
</gene>
<evidence type="ECO:0008006" key="4">
    <source>
        <dbReference type="Google" id="ProtNLM"/>
    </source>
</evidence>
<evidence type="ECO:0000256" key="1">
    <source>
        <dbReference type="SAM" id="Coils"/>
    </source>
</evidence>
<evidence type="ECO:0000313" key="3">
    <source>
        <dbReference type="Proteomes" id="UP000425960"/>
    </source>
</evidence>
<evidence type="ECO:0000313" key="2">
    <source>
        <dbReference type="EMBL" id="BBO83156.1"/>
    </source>
</evidence>
<dbReference type="Proteomes" id="UP000425960">
    <property type="component" value="Chromosome"/>
</dbReference>
<dbReference type="KEGG" id="dov:DSCO28_37220"/>
<accession>A0A5K7ZSG9</accession>
<protein>
    <recommendedName>
        <fullName evidence="4">Coiled coil domain-containing protein</fullName>
    </recommendedName>
</protein>
<reference evidence="2 3" key="1">
    <citation type="submission" date="2019-11" db="EMBL/GenBank/DDBJ databases">
        <title>Comparative genomics of hydrocarbon-degrading Desulfosarcina strains.</title>
        <authorList>
            <person name="Watanabe M."/>
            <person name="Kojima H."/>
            <person name="Fukui M."/>
        </authorList>
    </citation>
    <scope>NUCLEOTIDE SEQUENCE [LARGE SCALE GENOMIC DNA]</scope>
    <source>
        <strain evidence="2 3">28bB2T</strain>
    </source>
</reference>
<dbReference type="AlphaFoldDB" id="A0A5K7ZSG9"/>
<sequence>MSTKRDVYVEKLKAQLDEWNSEIDKLAAKAAQAGATAKIEYQKQLGDLRAKRDDVRDKLLTVQQAGDGAWEDLKEGLENSWEILKMSFNKAKTEFEKGYKIGTKE</sequence>
<proteinExistence type="predicted"/>
<keyword evidence="1" id="KW-0175">Coiled coil</keyword>